<feature type="transmembrane region" description="Helical" evidence="1">
    <location>
        <begin position="57"/>
        <end position="87"/>
    </location>
</feature>
<accession>A0A1Y1Y0Y9</accession>
<keyword evidence="1" id="KW-1133">Transmembrane helix</keyword>
<feature type="transmembrane region" description="Helical" evidence="1">
    <location>
        <begin position="93"/>
        <end position="119"/>
    </location>
</feature>
<dbReference type="Pfam" id="PF16015">
    <property type="entry name" value="Promethin"/>
    <property type="match status" value="1"/>
</dbReference>
<evidence type="ECO:0000313" key="3">
    <source>
        <dbReference type="Proteomes" id="UP000193498"/>
    </source>
</evidence>
<sequence length="169" mass="18306">MSQINPKETGKDVQEKAHRILHHTKESYDNMKDKTQEMVGSYVDYAERSPLIRKYGYGLLILSAIPIILFVGYAGVVILGTVGVATAGSITTIGAFLGVGSLVLLPVLLTAAFIALLGLGTYQSFKFGIDILRRFYQWVYPKAEAASETAADTARQVGNQAQNAANQAH</sequence>
<gene>
    <name evidence="2" type="ORF">K493DRAFT_304164</name>
</gene>
<dbReference type="AlphaFoldDB" id="A0A1Y1Y0Y9"/>
<evidence type="ECO:0000256" key="1">
    <source>
        <dbReference type="SAM" id="Phobius"/>
    </source>
</evidence>
<evidence type="ECO:0000313" key="2">
    <source>
        <dbReference type="EMBL" id="ORX91294.1"/>
    </source>
</evidence>
<keyword evidence="1" id="KW-0472">Membrane</keyword>
<protein>
    <submittedName>
        <fullName evidence="2">Uncharacterized protein</fullName>
    </submittedName>
</protein>
<organism evidence="2 3">
    <name type="scientific">Basidiobolus meristosporus CBS 931.73</name>
    <dbReference type="NCBI Taxonomy" id="1314790"/>
    <lineage>
        <taxon>Eukaryota</taxon>
        <taxon>Fungi</taxon>
        <taxon>Fungi incertae sedis</taxon>
        <taxon>Zoopagomycota</taxon>
        <taxon>Entomophthoromycotina</taxon>
        <taxon>Basidiobolomycetes</taxon>
        <taxon>Basidiobolales</taxon>
        <taxon>Basidiobolaceae</taxon>
        <taxon>Basidiobolus</taxon>
    </lineage>
</organism>
<reference evidence="2 3" key="1">
    <citation type="submission" date="2016-07" db="EMBL/GenBank/DDBJ databases">
        <title>Pervasive Adenine N6-methylation of Active Genes in Fungi.</title>
        <authorList>
            <consortium name="DOE Joint Genome Institute"/>
            <person name="Mondo S.J."/>
            <person name="Dannebaum R.O."/>
            <person name="Kuo R.C."/>
            <person name="Labutti K."/>
            <person name="Haridas S."/>
            <person name="Kuo A."/>
            <person name="Salamov A."/>
            <person name="Ahrendt S.R."/>
            <person name="Lipzen A."/>
            <person name="Sullivan W."/>
            <person name="Andreopoulos W.B."/>
            <person name="Clum A."/>
            <person name="Lindquist E."/>
            <person name="Daum C."/>
            <person name="Ramamoorthy G.K."/>
            <person name="Gryganskyi A."/>
            <person name="Culley D."/>
            <person name="Magnuson J.K."/>
            <person name="James T.Y."/>
            <person name="O'Malley M.A."/>
            <person name="Stajich J.E."/>
            <person name="Spatafora J.W."/>
            <person name="Visel A."/>
            <person name="Grigoriev I.V."/>
        </authorList>
    </citation>
    <scope>NUCLEOTIDE SEQUENCE [LARGE SCALE GENOMIC DNA]</scope>
    <source>
        <strain evidence="2 3">CBS 931.73</strain>
    </source>
</reference>
<comment type="caution">
    <text evidence="2">The sequence shown here is derived from an EMBL/GenBank/DDBJ whole genome shotgun (WGS) entry which is preliminary data.</text>
</comment>
<keyword evidence="1" id="KW-0812">Transmembrane</keyword>
<proteinExistence type="predicted"/>
<dbReference type="InParanoid" id="A0A1Y1Y0Y9"/>
<keyword evidence="3" id="KW-1185">Reference proteome</keyword>
<dbReference type="EMBL" id="MCFE01000329">
    <property type="protein sequence ID" value="ORX91294.1"/>
    <property type="molecule type" value="Genomic_DNA"/>
</dbReference>
<name>A0A1Y1Y0Y9_9FUNG</name>
<dbReference type="Proteomes" id="UP000193498">
    <property type="component" value="Unassembled WGS sequence"/>
</dbReference>